<keyword evidence="3" id="KW-1185">Reference proteome</keyword>
<dbReference type="SUPFAM" id="SSF140500">
    <property type="entry name" value="BAS1536-like"/>
    <property type="match status" value="1"/>
</dbReference>
<dbReference type="Gene3D" id="3.20.20.450">
    <property type="entry name" value="EAL domain"/>
    <property type="match status" value="1"/>
</dbReference>
<dbReference type="InterPro" id="IPR050706">
    <property type="entry name" value="Cyclic-di-GMP_PDE-like"/>
</dbReference>
<sequence>MAEAIDQALHNHVLEFVYQPIVNHVRGEVCAHEALSRPQIDGHAIAPDVWFRAAVACNRAREVDQLVVTLSMQSFALAWSETPPTPLFVNVTPSSLTEKLFLEHLEFLFEKGICYPEQLVIEVVEYIPYDVAHLSAVIQTVRSRGVRIALDDVGMGSNTFSSVAVLEPDWVKVDRTLIRGISGTPAKQEFLSRLVQIMGSGERIIAEGIETHEDLETIRSMGIFKSQGYYWSAPLSVPQIQSLLQTIEQKRHELLKLVETTVWTDPTVLAKSEEVDRLVTLYYRLWNKAKTI</sequence>
<dbReference type="EMBL" id="JADPKZ010000048">
    <property type="protein sequence ID" value="MBF8379140.1"/>
    <property type="molecule type" value="Genomic_DNA"/>
</dbReference>
<gene>
    <name evidence="2" type="ORF">IW967_14925</name>
</gene>
<comment type="caution">
    <text evidence="2">The sequence shown here is derived from an EMBL/GenBank/DDBJ whole genome shotgun (WGS) entry which is preliminary data.</text>
</comment>
<dbReference type="InterPro" id="IPR018540">
    <property type="entry name" value="Spo0E-like"/>
</dbReference>
<proteinExistence type="predicted"/>
<name>A0ABS0F772_9BACL</name>
<reference evidence="2 3" key="1">
    <citation type="submission" date="2020-11" db="EMBL/GenBank/DDBJ databases">
        <title>Genomic insight of Alicyclobacillus mali FL 18 reveals a new arsenic-resistant strain, with potential in environmental biotechnology.</title>
        <authorList>
            <person name="Fiorentino G."/>
            <person name="Gallo G."/>
            <person name="Aulitto M."/>
        </authorList>
    </citation>
    <scope>NUCLEOTIDE SEQUENCE [LARGE SCALE GENOMIC DNA]</scope>
    <source>
        <strain evidence="2 3">FL 18</strain>
    </source>
</reference>
<dbReference type="SUPFAM" id="SSF141868">
    <property type="entry name" value="EAL domain-like"/>
    <property type="match status" value="1"/>
</dbReference>
<dbReference type="Proteomes" id="UP000642910">
    <property type="component" value="Unassembled WGS sequence"/>
</dbReference>
<dbReference type="InterPro" id="IPR036638">
    <property type="entry name" value="HLH_DNA-bd_sf"/>
</dbReference>
<dbReference type="InterPro" id="IPR037208">
    <property type="entry name" value="Spo0E-like_sf"/>
</dbReference>
<evidence type="ECO:0000259" key="1">
    <source>
        <dbReference type="PROSITE" id="PS50883"/>
    </source>
</evidence>
<evidence type="ECO:0000313" key="3">
    <source>
        <dbReference type="Proteomes" id="UP000642910"/>
    </source>
</evidence>
<dbReference type="PANTHER" id="PTHR33121">
    <property type="entry name" value="CYCLIC DI-GMP PHOSPHODIESTERASE PDEF"/>
    <property type="match status" value="1"/>
</dbReference>
<feature type="domain" description="EAL" evidence="1">
    <location>
        <begin position="1"/>
        <end position="248"/>
    </location>
</feature>
<dbReference type="Pfam" id="PF00563">
    <property type="entry name" value="EAL"/>
    <property type="match status" value="1"/>
</dbReference>
<dbReference type="InterPro" id="IPR035919">
    <property type="entry name" value="EAL_sf"/>
</dbReference>
<dbReference type="InterPro" id="IPR001633">
    <property type="entry name" value="EAL_dom"/>
</dbReference>
<dbReference type="Pfam" id="PF09388">
    <property type="entry name" value="SpoOE-like"/>
    <property type="match status" value="1"/>
</dbReference>
<evidence type="ECO:0000313" key="2">
    <source>
        <dbReference type="EMBL" id="MBF8379140.1"/>
    </source>
</evidence>
<dbReference type="SMART" id="SM00052">
    <property type="entry name" value="EAL"/>
    <property type="match status" value="1"/>
</dbReference>
<protein>
    <submittedName>
        <fullName evidence="2">EAL domain-containing protein</fullName>
    </submittedName>
</protein>
<dbReference type="PANTHER" id="PTHR33121:SF70">
    <property type="entry name" value="SIGNALING PROTEIN YKOW"/>
    <property type="match status" value="1"/>
</dbReference>
<dbReference type="PROSITE" id="PS50883">
    <property type="entry name" value="EAL"/>
    <property type="match status" value="1"/>
</dbReference>
<dbReference type="Gene3D" id="4.10.280.10">
    <property type="entry name" value="Helix-loop-helix DNA-binding domain"/>
    <property type="match status" value="1"/>
</dbReference>
<accession>A0ABS0F772</accession>
<organism evidence="2 3">
    <name type="scientific">Alicyclobacillus mali</name>
    <name type="common">ex Roth et al. 2021</name>
    <dbReference type="NCBI Taxonomy" id="1123961"/>
    <lineage>
        <taxon>Bacteria</taxon>
        <taxon>Bacillati</taxon>
        <taxon>Bacillota</taxon>
        <taxon>Bacilli</taxon>
        <taxon>Bacillales</taxon>
        <taxon>Alicyclobacillaceae</taxon>
        <taxon>Alicyclobacillus</taxon>
    </lineage>
</organism>
<dbReference type="CDD" id="cd01948">
    <property type="entry name" value="EAL"/>
    <property type="match status" value="1"/>
</dbReference>